<keyword evidence="2" id="KW-1185">Reference proteome</keyword>
<dbReference type="EMBL" id="JAPWDO010000002">
    <property type="protein sequence ID" value="KAJ5483738.1"/>
    <property type="molecule type" value="Genomic_DNA"/>
</dbReference>
<reference evidence="1" key="1">
    <citation type="submission" date="2022-12" db="EMBL/GenBank/DDBJ databases">
        <authorList>
            <person name="Petersen C."/>
        </authorList>
    </citation>
    <scope>NUCLEOTIDE SEQUENCE</scope>
    <source>
        <strain evidence="1">IBT 17660</strain>
    </source>
</reference>
<organism evidence="1 2">
    <name type="scientific">Penicillium desertorum</name>
    <dbReference type="NCBI Taxonomy" id="1303715"/>
    <lineage>
        <taxon>Eukaryota</taxon>
        <taxon>Fungi</taxon>
        <taxon>Dikarya</taxon>
        <taxon>Ascomycota</taxon>
        <taxon>Pezizomycotina</taxon>
        <taxon>Eurotiomycetes</taxon>
        <taxon>Eurotiomycetidae</taxon>
        <taxon>Eurotiales</taxon>
        <taxon>Aspergillaceae</taxon>
        <taxon>Penicillium</taxon>
    </lineage>
</organism>
<evidence type="ECO:0000313" key="2">
    <source>
        <dbReference type="Proteomes" id="UP001147760"/>
    </source>
</evidence>
<sequence>MFQIGSINPNVPWIRHGADSGFLREERRDAARLHVVTLRDEFQRGFRCSEVSLTSWQCYADFAPKMLIIPRAPVNLCCLFDFVFKHAEQILQDFYVSSRASSDS</sequence>
<comment type="caution">
    <text evidence="1">The sequence shown here is derived from an EMBL/GenBank/DDBJ whole genome shotgun (WGS) entry which is preliminary data.</text>
</comment>
<accession>A0A9W9X4H8</accession>
<protein>
    <submittedName>
        <fullName evidence="1">Uncharacterized protein</fullName>
    </submittedName>
</protein>
<dbReference type="Proteomes" id="UP001147760">
    <property type="component" value="Unassembled WGS sequence"/>
</dbReference>
<evidence type="ECO:0000313" key="1">
    <source>
        <dbReference type="EMBL" id="KAJ5483738.1"/>
    </source>
</evidence>
<gene>
    <name evidence="1" type="ORF">N7530_002984</name>
</gene>
<dbReference type="AlphaFoldDB" id="A0A9W9X4H8"/>
<name>A0A9W9X4H8_9EURO</name>
<proteinExistence type="predicted"/>
<reference evidence="1" key="2">
    <citation type="journal article" date="2023" name="IMA Fungus">
        <title>Comparative genomic study of the Penicillium genus elucidates a diverse pangenome and 15 lateral gene transfer events.</title>
        <authorList>
            <person name="Petersen C."/>
            <person name="Sorensen T."/>
            <person name="Nielsen M.R."/>
            <person name="Sondergaard T.E."/>
            <person name="Sorensen J.L."/>
            <person name="Fitzpatrick D.A."/>
            <person name="Frisvad J.C."/>
            <person name="Nielsen K.L."/>
        </authorList>
    </citation>
    <scope>NUCLEOTIDE SEQUENCE</scope>
    <source>
        <strain evidence="1">IBT 17660</strain>
    </source>
</reference>